<evidence type="ECO:0000313" key="1">
    <source>
        <dbReference type="EMBL" id="MCI4684137.1"/>
    </source>
</evidence>
<dbReference type="CDD" id="cd08054">
    <property type="entry name" value="gp6"/>
    <property type="match status" value="1"/>
</dbReference>
<reference evidence="1" key="1">
    <citation type="journal article" date="2022" name="ISME J.">
        <title>Identification of active gaseous-alkane degraders at natural gas seeps.</title>
        <authorList>
            <person name="Farhan Ul Haque M."/>
            <person name="Hernandez M."/>
            <person name="Crombie A.T."/>
            <person name="Murrell J.C."/>
        </authorList>
    </citation>
    <scope>NUCLEOTIDE SEQUENCE</scope>
    <source>
        <strain evidence="1">PC2</strain>
    </source>
</reference>
<gene>
    <name evidence="1" type="ORF">K2U94_15445</name>
</gene>
<dbReference type="Pfam" id="PF05135">
    <property type="entry name" value="Phage_connect_1"/>
    <property type="match status" value="1"/>
</dbReference>
<dbReference type="Proteomes" id="UP001139104">
    <property type="component" value="Unassembled WGS sequence"/>
</dbReference>
<protein>
    <submittedName>
        <fullName evidence="1">Phage head-tail connector protein</fullName>
    </submittedName>
</protein>
<accession>A0ABS9ZAB4</accession>
<comment type="caution">
    <text evidence="1">The sequence shown here is derived from an EMBL/GenBank/DDBJ whole genome shotgun (WGS) entry which is preliminary data.</text>
</comment>
<dbReference type="EMBL" id="JAIVFP010000001">
    <property type="protein sequence ID" value="MCI4684137.1"/>
    <property type="molecule type" value="Genomic_DNA"/>
</dbReference>
<dbReference type="Gene3D" id="1.10.3230.30">
    <property type="entry name" value="Phage gp6-like head-tail connector protein"/>
    <property type="match status" value="1"/>
</dbReference>
<organism evidence="1 2">
    <name type="scientific">Candidatus Rhodoblastus alkanivorans</name>
    <dbReference type="NCBI Taxonomy" id="2954117"/>
    <lineage>
        <taxon>Bacteria</taxon>
        <taxon>Pseudomonadati</taxon>
        <taxon>Pseudomonadota</taxon>
        <taxon>Alphaproteobacteria</taxon>
        <taxon>Hyphomicrobiales</taxon>
        <taxon>Rhodoblastaceae</taxon>
        <taxon>Rhodoblastus</taxon>
    </lineage>
</organism>
<proteinExistence type="predicted"/>
<sequence length="270" mass="28924">MAQGDLISLAQLKAHLGVQSNGDDFVLSVLISQISRAIAAYINRPFIWPRDVVDAFDGNGRDRIQLRHWPVISVSSVSIDGQAVLQAATPQSVGWLLEPSDLEPPGAMQMVMLRGGVFMRGWQNVSIAYRAGYQVSGEAVVVPSLAPFFVQAAQPFGAFVSDMGATYADGAALSCVPANPGAGQYVLDGGGGYYFSAADAGRSLLLNYGYAPSDLALCALEWAADRYRYRERIGMTSKSLGGQETTAFRISAMPDFVAMALRNFARIIAN</sequence>
<keyword evidence="2" id="KW-1185">Reference proteome</keyword>
<dbReference type="RefSeq" id="WP_243068047.1">
    <property type="nucleotide sequence ID" value="NZ_JAIVFK010000039.1"/>
</dbReference>
<evidence type="ECO:0000313" key="2">
    <source>
        <dbReference type="Proteomes" id="UP001139104"/>
    </source>
</evidence>
<name>A0ABS9ZAB4_9HYPH</name>
<dbReference type="InterPro" id="IPR021146">
    <property type="entry name" value="Phage_gp6-like_head-tail"/>
</dbReference>